<dbReference type="GO" id="GO:0006351">
    <property type="term" value="P:DNA-templated transcription"/>
    <property type="evidence" value="ECO:0007669"/>
    <property type="project" value="InterPro"/>
</dbReference>
<feature type="region of interest" description="Disordered" evidence="3">
    <location>
        <begin position="814"/>
        <end position="867"/>
    </location>
</feature>
<feature type="domain" description="Zn(2)-C6 fungal-type" evidence="4">
    <location>
        <begin position="29"/>
        <end position="62"/>
    </location>
</feature>
<dbReference type="CDD" id="cd00067">
    <property type="entry name" value="GAL4"/>
    <property type="match status" value="1"/>
</dbReference>
<feature type="compositionally biased region" description="Polar residues" evidence="3">
    <location>
        <begin position="701"/>
        <end position="715"/>
    </location>
</feature>
<feature type="region of interest" description="Disordered" evidence="3">
    <location>
        <begin position="729"/>
        <end position="751"/>
    </location>
</feature>
<dbReference type="PROSITE" id="PS00463">
    <property type="entry name" value="ZN2_CY6_FUNGAL_1"/>
    <property type="match status" value="1"/>
</dbReference>
<dbReference type="InterPro" id="IPR036864">
    <property type="entry name" value="Zn2-C6_fun-type_DNA-bd_sf"/>
</dbReference>
<dbReference type="CDD" id="cd08249">
    <property type="entry name" value="enoyl_reductase_like"/>
    <property type="match status" value="1"/>
</dbReference>
<dbReference type="InterPro" id="IPR001138">
    <property type="entry name" value="Zn2Cys6_DnaBD"/>
</dbReference>
<protein>
    <recommendedName>
        <fullName evidence="4">Zn(2)-C6 fungal-type domain-containing protein</fullName>
    </recommendedName>
</protein>
<dbReference type="CDD" id="cd12148">
    <property type="entry name" value="fungal_TF_MHR"/>
    <property type="match status" value="1"/>
</dbReference>
<dbReference type="Pfam" id="PF00172">
    <property type="entry name" value="Zn_clus"/>
    <property type="match status" value="1"/>
</dbReference>
<evidence type="ECO:0000313" key="6">
    <source>
        <dbReference type="Proteomes" id="UP000290288"/>
    </source>
</evidence>
<dbReference type="InterPro" id="IPR050987">
    <property type="entry name" value="AtrR-like"/>
</dbReference>
<dbReference type="Pfam" id="PF00107">
    <property type="entry name" value="ADH_zinc_N"/>
    <property type="match status" value="1"/>
</dbReference>
<dbReference type="GO" id="GO:0008270">
    <property type="term" value="F:zinc ion binding"/>
    <property type="evidence" value="ECO:0007669"/>
    <property type="project" value="InterPro"/>
</dbReference>
<dbReference type="InterPro" id="IPR036291">
    <property type="entry name" value="NAD(P)-bd_dom_sf"/>
</dbReference>
<feature type="region of interest" description="Disordered" evidence="3">
    <location>
        <begin position="884"/>
        <end position="946"/>
    </location>
</feature>
<gene>
    <name evidence="5" type="ORF">EST38_g9434</name>
</gene>
<feature type="region of interest" description="Disordered" evidence="3">
    <location>
        <begin position="977"/>
        <end position="1016"/>
    </location>
</feature>
<comment type="caution">
    <text evidence="5">The sequence shown here is derived from an EMBL/GenBank/DDBJ whole genome shotgun (WGS) entry which is preliminary data.</text>
</comment>
<dbReference type="InterPro" id="IPR013154">
    <property type="entry name" value="ADH-like_N"/>
</dbReference>
<dbReference type="Gene3D" id="3.40.50.720">
    <property type="entry name" value="NAD(P)-binding Rossmann-like Domain"/>
    <property type="match status" value="1"/>
</dbReference>
<feature type="compositionally biased region" description="Low complexity" evidence="3">
    <location>
        <begin position="740"/>
        <end position="751"/>
    </location>
</feature>
<accession>A0A4Q2DCV9</accession>
<dbReference type="OrthoDB" id="4456959at2759"/>
<dbReference type="EMBL" id="SDEE01000439">
    <property type="protein sequence ID" value="RXW16424.1"/>
    <property type="molecule type" value="Genomic_DNA"/>
</dbReference>
<feature type="compositionally biased region" description="Low complexity" evidence="3">
    <location>
        <begin position="832"/>
        <end position="846"/>
    </location>
</feature>
<dbReference type="InterPro" id="IPR013149">
    <property type="entry name" value="ADH-like_C"/>
</dbReference>
<name>A0A4Q2DCV9_9AGAR</name>
<evidence type="ECO:0000256" key="1">
    <source>
        <dbReference type="ARBA" id="ARBA00022723"/>
    </source>
</evidence>
<keyword evidence="1" id="KW-0479">Metal-binding</keyword>
<dbReference type="GO" id="GO:0016651">
    <property type="term" value="F:oxidoreductase activity, acting on NAD(P)H"/>
    <property type="evidence" value="ECO:0007669"/>
    <property type="project" value="InterPro"/>
</dbReference>
<dbReference type="GO" id="GO:0000981">
    <property type="term" value="F:DNA-binding transcription factor activity, RNA polymerase II-specific"/>
    <property type="evidence" value="ECO:0007669"/>
    <property type="project" value="InterPro"/>
</dbReference>
<feature type="region of interest" description="Disordered" evidence="3">
    <location>
        <begin position="652"/>
        <end position="715"/>
    </location>
</feature>
<dbReference type="InterPro" id="IPR047122">
    <property type="entry name" value="Trans-enoyl_RdTase-like"/>
</dbReference>
<dbReference type="SUPFAM" id="SSF51735">
    <property type="entry name" value="NAD(P)-binding Rossmann-fold domains"/>
    <property type="match status" value="1"/>
</dbReference>
<dbReference type="InterPro" id="IPR007219">
    <property type="entry name" value="XnlR_reg_dom"/>
</dbReference>
<sequence>MSSNEDDYNDPENPSAVVQGIKKRRIQRACDICRRKKIRCDGVQMPGNRCSNCIAYNFDCTYVEAAKKRGPPKGYVESLENRLERLEKLLRRLCPDDKMLRELDSSLDKSGWTGNSVFTNPPPATPSCINPSDPRDIAATAIRTLNEPVNADDDNAHLILADNLRTLSIDPVDYRFFGKSSGAMLIQTAIELKNEYTGSDHDLRKAATVLGTKREEFWSPHPWERNSSRNKRANYTFPPPDLMPTLCDLYFKNVNLYLPLLHRPTFDRLVAEGTHLENDSFASTLLLVCANGSRFSEDPRVLLDGEDSLHSAGWKWFEQVQMVKKSLLAPPSLYDLQFYCLSVQFLQGSSAPQSCWTMVGIGIRLAQDVGAHRRKTRSGPLTVEDELWKRAFWVLVCMDRMVSAALGRPCAIQDEDFDIEMPMECDDEYWEHLDPEQRWRQPPGKPSLITAFNLYLKLNQVLAFSLRTIYSINKSKILLGFVGPQWEQHIVAELDSALNKWVDSVPDHLRWNPTRENEQHFNQSVVLYAAYYHIQILIHRPFIPSPSKPSPLSFPSLAICTNAARSCSHVVDVHLRREPLFPPPQVQMAVFTSGIVLLLSIWGGKRSGLSTDPHKEMDDVHKCMRALRTCERRWHSSGRLWDILYELASVGDLPLPQPSPPSQKRERDGESSASSPDVKPEGLALGQDGPRPMAGSKRVTGATQQRQLSGPLSTPVQVQDVDLARHVQQPSPDMTAGSTPHQHSPQQQPQQQQYFSLPVYSDELGRIPLHGQIEFSSPQQPQSMNHQQYWYSGSQQPGAPGTASVNVNVNVNVSSSPTQPLSMPVSAGGRPIGQEQQQHPPQGIQTPTPPSGYHGAMPDGSAGAMTPGAQQIYNHQHQLGVMAYPAGYHGGGGSSGAGPSSRRQHGPEGHYAPIGRGQPQPQYQYPSSQQPHQQQQQQPGSQQNFVDSDTMTMWSNAPTGFELHEWDSYLMNVSELTQGGQGQAQQQPPPHGLRGADGAGPGGGPTRGGDTARTSTSTVSAWIDSAILSLPYLQNLSTETELFQQKMAQIAKDQQALVLEEKHAEFTIDSVLVPKPGKNEVLVKIYSSALNPVDWKVQKHGLYVETYPAILGTDIAGEVVQLGEGVSESGLVGIGDRVFFQGAFDGNDYRGFQQYALADVHTLAKIPSNVTYDQASSIPVAITAAYVALYNAAPHGLGFVPPVRPDGKGKYANTLIVILGGSSSVGQYAIQLAKLSGFSPILTTSSLKHEEWLKSQGATHVVDRNRPLRAQDVEKLTSQPVLTVFDAISSADTQEQAIDLVAPGGRIAVVLDVEDSIKAKAVRQNKTAIMILGLKTLTADHEEKLREFWANATKLLEDGDLKPNKVEVLPNGLIGISEGLKRLEANKVSGAKLVAHPQESSS</sequence>
<evidence type="ECO:0000256" key="2">
    <source>
        <dbReference type="ARBA" id="ARBA00023242"/>
    </source>
</evidence>
<dbReference type="SMART" id="SM00906">
    <property type="entry name" value="Fungal_trans"/>
    <property type="match status" value="1"/>
</dbReference>
<dbReference type="PANTHER" id="PTHR46910:SF38">
    <property type="entry name" value="ZN(2)-C6 FUNGAL-TYPE DOMAIN-CONTAINING PROTEIN"/>
    <property type="match status" value="1"/>
</dbReference>
<dbReference type="Gene3D" id="3.90.180.10">
    <property type="entry name" value="Medium-chain alcohol dehydrogenases, catalytic domain"/>
    <property type="match status" value="1"/>
</dbReference>
<dbReference type="Pfam" id="PF04082">
    <property type="entry name" value="Fungal_trans"/>
    <property type="match status" value="1"/>
</dbReference>
<dbReference type="InterPro" id="IPR020843">
    <property type="entry name" value="ER"/>
</dbReference>
<dbReference type="STRING" id="2316362.A0A4Q2DCV9"/>
<dbReference type="Gene3D" id="4.10.240.10">
    <property type="entry name" value="Zn(2)-C6 fungal-type DNA-binding domain"/>
    <property type="match status" value="1"/>
</dbReference>
<feature type="compositionally biased region" description="Low complexity" evidence="3">
    <location>
        <begin position="917"/>
        <end position="943"/>
    </location>
</feature>
<dbReference type="Pfam" id="PF08240">
    <property type="entry name" value="ADH_N"/>
    <property type="match status" value="1"/>
</dbReference>
<evidence type="ECO:0000256" key="3">
    <source>
        <dbReference type="SAM" id="MobiDB-lite"/>
    </source>
</evidence>
<dbReference type="InterPro" id="IPR011032">
    <property type="entry name" value="GroES-like_sf"/>
</dbReference>
<dbReference type="PANTHER" id="PTHR46910">
    <property type="entry name" value="TRANSCRIPTION FACTOR PDR1"/>
    <property type="match status" value="1"/>
</dbReference>
<keyword evidence="2" id="KW-0539">Nucleus</keyword>
<dbReference type="SUPFAM" id="SSF50129">
    <property type="entry name" value="GroES-like"/>
    <property type="match status" value="1"/>
</dbReference>
<proteinExistence type="predicted"/>
<dbReference type="SMART" id="SM00066">
    <property type="entry name" value="GAL4"/>
    <property type="match status" value="1"/>
</dbReference>
<reference evidence="5 6" key="1">
    <citation type="submission" date="2019-01" db="EMBL/GenBank/DDBJ databases">
        <title>Draft genome sequence of Psathyrella aberdarensis IHI B618.</title>
        <authorList>
            <person name="Buettner E."/>
            <person name="Kellner H."/>
        </authorList>
    </citation>
    <scope>NUCLEOTIDE SEQUENCE [LARGE SCALE GENOMIC DNA]</scope>
    <source>
        <strain evidence="5 6">IHI B618</strain>
    </source>
</reference>
<dbReference type="SUPFAM" id="SSF57701">
    <property type="entry name" value="Zn2/Cys6 DNA-binding domain"/>
    <property type="match status" value="1"/>
</dbReference>
<organism evidence="5 6">
    <name type="scientific">Candolleomyces aberdarensis</name>
    <dbReference type="NCBI Taxonomy" id="2316362"/>
    <lineage>
        <taxon>Eukaryota</taxon>
        <taxon>Fungi</taxon>
        <taxon>Dikarya</taxon>
        <taxon>Basidiomycota</taxon>
        <taxon>Agaricomycotina</taxon>
        <taxon>Agaricomycetes</taxon>
        <taxon>Agaricomycetidae</taxon>
        <taxon>Agaricales</taxon>
        <taxon>Agaricineae</taxon>
        <taxon>Psathyrellaceae</taxon>
        <taxon>Candolleomyces</taxon>
    </lineage>
</organism>
<dbReference type="SMART" id="SM00829">
    <property type="entry name" value="PKS_ER"/>
    <property type="match status" value="1"/>
</dbReference>
<evidence type="ECO:0000259" key="4">
    <source>
        <dbReference type="PROSITE" id="PS50048"/>
    </source>
</evidence>
<dbReference type="GO" id="GO:0003677">
    <property type="term" value="F:DNA binding"/>
    <property type="evidence" value="ECO:0007669"/>
    <property type="project" value="InterPro"/>
</dbReference>
<keyword evidence="6" id="KW-1185">Reference proteome</keyword>
<dbReference type="Proteomes" id="UP000290288">
    <property type="component" value="Unassembled WGS sequence"/>
</dbReference>
<evidence type="ECO:0000313" key="5">
    <source>
        <dbReference type="EMBL" id="RXW16424.1"/>
    </source>
</evidence>
<feature type="compositionally biased region" description="Polar residues" evidence="3">
    <location>
        <begin position="729"/>
        <end position="739"/>
    </location>
</feature>
<dbReference type="CDD" id="cd15486">
    <property type="entry name" value="ZIP_Sip4"/>
    <property type="match status" value="1"/>
</dbReference>
<feature type="compositionally biased region" description="Gly residues" evidence="3">
    <location>
        <begin position="995"/>
        <end position="1007"/>
    </location>
</feature>
<dbReference type="PROSITE" id="PS50048">
    <property type="entry name" value="ZN2_CY6_FUNGAL_2"/>
    <property type="match status" value="1"/>
</dbReference>